<organism evidence="2 3">
    <name type="scientific">Cyanidiococcus yangmingshanensis</name>
    <dbReference type="NCBI Taxonomy" id="2690220"/>
    <lineage>
        <taxon>Eukaryota</taxon>
        <taxon>Rhodophyta</taxon>
        <taxon>Bangiophyceae</taxon>
        <taxon>Cyanidiales</taxon>
        <taxon>Cyanidiaceae</taxon>
        <taxon>Cyanidiococcus</taxon>
    </lineage>
</organism>
<evidence type="ECO:0000313" key="3">
    <source>
        <dbReference type="Proteomes" id="UP000530660"/>
    </source>
</evidence>
<feature type="transmembrane region" description="Helical" evidence="1">
    <location>
        <begin position="70"/>
        <end position="89"/>
    </location>
</feature>
<name>A0A7J7INA5_9RHOD</name>
<accession>A0A7J7INA5</accession>
<keyword evidence="1" id="KW-0812">Transmembrane</keyword>
<sequence length="120" mass="13080">MDIARPESAAIAHAMRRRSAPAANGSMASLSFSILLLVYGLPHADDRAGTCLRRGARYRMFSKSHMGVRSHGKVMALSLLVLDAMAAPWRTALRERVSRATFVEALHPRGGAHLCWPTGK</sequence>
<feature type="transmembrane region" description="Helical" evidence="1">
    <location>
        <begin position="21"/>
        <end position="41"/>
    </location>
</feature>
<reference evidence="2 3" key="1">
    <citation type="journal article" date="2020" name="J. Phycol.">
        <title>Comparative genome analysis reveals Cyanidiococcus gen. nov., a new extremophilic red algal genus sister to Cyanidioschyzon (Cyanidioschyzonaceae, Rhodophyta).</title>
        <authorList>
            <person name="Liu S.-L."/>
            <person name="Chiang Y.-R."/>
            <person name="Yoon H.S."/>
            <person name="Fu H.-Y."/>
        </authorList>
    </citation>
    <scope>NUCLEOTIDE SEQUENCE [LARGE SCALE GENOMIC DNA]</scope>
    <source>
        <strain evidence="2 3">THAL066</strain>
    </source>
</reference>
<keyword evidence="1" id="KW-1133">Transmembrane helix</keyword>
<proteinExistence type="predicted"/>
<comment type="caution">
    <text evidence="2">The sequence shown here is derived from an EMBL/GenBank/DDBJ whole genome shotgun (WGS) entry which is preliminary data.</text>
</comment>
<keyword evidence="1" id="KW-0472">Membrane</keyword>
<dbReference type="AlphaFoldDB" id="A0A7J7INA5"/>
<evidence type="ECO:0000256" key="1">
    <source>
        <dbReference type="SAM" id="Phobius"/>
    </source>
</evidence>
<dbReference type="Proteomes" id="UP000530660">
    <property type="component" value="Unassembled WGS sequence"/>
</dbReference>
<dbReference type="EMBL" id="VWRR01000003">
    <property type="protein sequence ID" value="KAF6004612.1"/>
    <property type="molecule type" value="Genomic_DNA"/>
</dbReference>
<protein>
    <submittedName>
        <fullName evidence="2">Uncharacterized protein</fullName>
    </submittedName>
</protein>
<gene>
    <name evidence="2" type="ORF">F1559_004728</name>
</gene>
<keyword evidence="3" id="KW-1185">Reference proteome</keyword>
<evidence type="ECO:0000313" key="2">
    <source>
        <dbReference type="EMBL" id="KAF6004612.1"/>
    </source>
</evidence>